<name>A0AAD6MKD5_9ROSI</name>
<dbReference type="AlphaFoldDB" id="A0AAD6MKD5"/>
<dbReference type="EMBL" id="JAQIZT010000008">
    <property type="protein sequence ID" value="KAJ6987176.1"/>
    <property type="molecule type" value="Genomic_DNA"/>
</dbReference>
<protein>
    <submittedName>
        <fullName evidence="1">Uncharacterized protein</fullName>
    </submittedName>
</protein>
<comment type="caution">
    <text evidence="1">The sequence shown here is derived from an EMBL/GenBank/DDBJ whole genome shotgun (WGS) entry which is preliminary data.</text>
</comment>
<organism evidence="1 2">
    <name type="scientific">Populus alba x Populus x berolinensis</name>
    <dbReference type="NCBI Taxonomy" id="444605"/>
    <lineage>
        <taxon>Eukaryota</taxon>
        <taxon>Viridiplantae</taxon>
        <taxon>Streptophyta</taxon>
        <taxon>Embryophyta</taxon>
        <taxon>Tracheophyta</taxon>
        <taxon>Spermatophyta</taxon>
        <taxon>Magnoliopsida</taxon>
        <taxon>eudicotyledons</taxon>
        <taxon>Gunneridae</taxon>
        <taxon>Pentapetalae</taxon>
        <taxon>rosids</taxon>
        <taxon>fabids</taxon>
        <taxon>Malpighiales</taxon>
        <taxon>Salicaceae</taxon>
        <taxon>Saliceae</taxon>
        <taxon>Populus</taxon>
    </lineage>
</organism>
<accession>A0AAD6MKD5</accession>
<evidence type="ECO:0000313" key="2">
    <source>
        <dbReference type="Proteomes" id="UP001164929"/>
    </source>
</evidence>
<reference evidence="1" key="1">
    <citation type="journal article" date="2023" name="Mol. Ecol. Resour.">
        <title>Chromosome-level genome assembly of a triploid poplar Populus alba 'Berolinensis'.</title>
        <authorList>
            <person name="Chen S."/>
            <person name="Yu Y."/>
            <person name="Wang X."/>
            <person name="Wang S."/>
            <person name="Zhang T."/>
            <person name="Zhou Y."/>
            <person name="He R."/>
            <person name="Meng N."/>
            <person name="Wang Y."/>
            <person name="Liu W."/>
            <person name="Liu Z."/>
            <person name="Liu J."/>
            <person name="Guo Q."/>
            <person name="Huang H."/>
            <person name="Sederoff R.R."/>
            <person name="Wang G."/>
            <person name="Qu G."/>
            <person name="Chen S."/>
        </authorList>
    </citation>
    <scope>NUCLEOTIDE SEQUENCE</scope>
    <source>
        <strain evidence="1">SC-2020</strain>
    </source>
</reference>
<keyword evidence="2" id="KW-1185">Reference proteome</keyword>
<gene>
    <name evidence="1" type="ORF">NC653_020414</name>
</gene>
<evidence type="ECO:0000313" key="1">
    <source>
        <dbReference type="EMBL" id="KAJ6987176.1"/>
    </source>
</evidence>
<sequence>MAELLLAHVNKNLVRLGSWFRVFGSV</sequence>
<dbReference type="Proteomes" id="UP001164929">
    <property type="component" value="Chromosome 8"/>
</dbReference>
<proteinExistence type="predicted"/>